<dbReference type="InterPro" id="IPR033140">
    <property type="entry name" value="Lipase_GDXG_put_SER_AS"/>
</dbReference>
<dbReference type="PROSITE" id="PS01174">
    <property type="entry name" value="LIPASE_GDXG_SER"/>
    <property type="match status" value="1"/>
</dbReference>
<name>A0ABV1VV70_9ACTN</name>
<proteinExistence type="inferred from homology"/>
<dbReference type="RefSeq" id="WP_086725094.1">
    <property type="nucleotide sequence ID" value="NZ_MUBM01000081.1"/>
</dbReference>
<keyword evidence="6" id="KW-1185">Reference proteome</keyword>
<organism evidence="5 6">
    <name type="scientific">Streptomyces carpinensis</name>
    <dbReference type="NCBI Taxonomy" id="66369"/>
    <lineage>
        <taxon>Bacteria</taxon>
        <taxon>Bacillati</taxon>
        <taxon>Actinomycetota</taxon>
        <taxon>Actinomycetes</taxon>
        <taxon>Kitasatosporales</taxon>
        <taxon>Streptomycetaceae</taxon>
        <taxon>Streptomyces</taxon>
    </lineage>
</organism>
<evidence type="ECO:0000313" key="5">
    <source>
        <dbReference type="EMBL" id="MER6975821.1"/>
    </source>
</evidence>
<reference evidence="5 6" key="1">
    <citation type="submission" date="2024-06" db="EMBL/GenBank/DDBJ databases">
        <title>The Natural Products Discovery Center: Release of the First 8490 Sequenced Strains for Exploring Actinobacteria Biosynthetic Diversity.</title>
        <authorList>
            <person name="Kalkreuter E."/>
            <person name="Kautsar S.A."/>
            <person name="Yang D."/>
            <person name="Bader C.D."/>
            <person name="Teijaro C.N."/>
            <person name="Fluegel L."/>
            <person name="Davis C.M."/>
            <person name="Simpson J.R."/>
            <person name="Lauterbach L."/>
            <person name="Steele A.D."/>
            <person name="Gui C."/>
            <person name="Meng S."/>
            <person name="Li G."/>
            <person name="Viehrig K."/>
            <person name="Ye F."/>
            <person name="Su P."/>
            <person name="Kiefer A.F."/>
            <person name="Nichols A."/>
            <person name="Cepeda A.J."/>
            <person name="Yan W."/>
            <person name="Fan B."/>
            <person name="Jiang Y."/>
            <person name="Adhikari A."/>
            <person name="Zheng C.-J."/>
            <person name="Schuster L."/>
            <person name="Cowan T.M."/>
            <person name="Smanski M.J."/>
            <person name="Chevrette M.G."/>
            <person name="De Carvalho L.P.S."/>
            <person name="Shen B."/>
        </authorList>
    </citation>
    <scope>NUCLEOTIDE SEQUENCE [LARGE SCALE GENOMIC DNA]</scope>
    <source>
        <strain evidence="5 6">NPDC000634</strain>
    </source>
</reference>
<dbReference type="Proteomes" id="UP001458415">
    <property type="component" value="Unassembled WGS sequence"/>
</dbReference>
<sequence length="311" mass="33557">MALDEATAALVADMAASGAPALHELEPAEARGLMADMKQMFGAGPQMLRAERREVCAAGREIPVHVLVPNENPRAVIVYLHGGGWVVGRIDEFETLGRELARATGCAVVLVDYRLAPEHPFPAALEDAWEATTWVAANLDGIAGADVPLILAGDSAGGNLAAVVCQRARRSGPAIAMQVLLYPVTDCDFDTPSYTSPENQLEPTRADMQWFFDHYAPPEIRRDPEVSPLRAEDLSGLPPTVVVTAGHDVLRDEGTAYARALQDAGVPVSHREFLDQMHGFFTMVNVLPGSVQAMDFVAEEIERHVFTQLPG</sequence>
<dbReference type="PANTHER" id="PTHR48081">
    <property type="entry name" value="AB HYDROLASE SUPERFAMILY PROTEIN C4A8.06C"/>
    <property type="match status" value="1"/>
</dbReference>
<dbReference type="PANTHER" id="PTHR48081:SF8">
    <property type="entry name" value="ALPHA_BETA HYDROLASE FOLD-3 DOMAIN-CONTAINING PROTEIN-RELATED"/>
    <property type="match status" value="1"/>
</dbReference>
<dbReference type="Pfam" id="PF07859">
    <property type="entry name" value="Abhydrolase_3"/>
    <property type="match status" value="1"/>
</dbReference>
<evidence type="ECO:0000259" key="4">
    <source>
        <dbReference type="Pfam" id="PF07859"/>
    </source>
</evidence>
<dbReference type="Gene3D" id="3.40.50.1820">
    <property type="entry name" value="alpha/beta hydrolase"/>
    <property type="match status" value="1"/>
</dbReference>
<dbReference type="GO" id="GO:0016787">
    <property type="term" value="F:hydrolase activity"/>
    <property type="evidence" value="ECO:0007669"/>
    <property type="project" value="UniProtKB-KW"/>
</dbReference>
<accession>A0ABV1VV70</accession>
<evidence type="ECO:0000256" key="2">
    <source>
        <dbReference type="ARBA" id="ARBA00022801"/>
    </source>
</evidence>
<comment type="similarity">
    <text evidence="1">Belongs to the 'GDXG' lipolytic enzyme family.</text>
</comment>
<dbReference type="InterPro" id="IPR050300">
    <property type="entry name" value="GDXG_lipolytic_enzyme"/>
</dbReference>
<feature type="domain" description="Alpha/beta hydrolase fold-3" evidence="4">
    <location>
        <begin position="77"/>
        <end position="281"/>
    </location>
</feature>
<dbReference type="EMBL" id="JBEPCU010000011">
    <property type="protein sequence ID" value="MER6975821.1"/>
    <property type="molecule type" value="Genomic_DNA"/>
</dbReference>
<dbReference type="InterPro" id="IPR013094">
    <property type="entry name" value="AB_hydrolase_3"/>
</dbReference>
<feature type="active site" evidence="3">
    <location>
        <position position="155"/>
    </location>
</feature>
<evidence type="ECO:0000313" key="6">
    <source>
        <dbReference type="Proteomes" id="UP001458415"/>
    </source>
</evidence>
<dbReference type="InterPro" id="IPR029058">
    <property type="entry name" value="AB_hydrolase_fold"/>
</dbReference>
<evidence type="ECO:0000256" key="3">
    <source>
        <dbReference type="PROSITE-ProRule" id="PRU10038"/>
    </source>
</evidence>
<keyword evidence="2 5" id="KW-0378">Hydrolase</keyword>
<gene>
    <name evidence="5" type="ORF">ABT317_01825</name>
</gene>
<comment type="caution">
    <text evidence="5">The sequence shown here is derived from an EMBL/GenBank/DDBJ whole genome shotgun (WGS) entry which is preliminary data.</text>
</comment>
<protein>
    <submittedName>
        <fullName evidence="5">Alpha/beta hydrolase</fullName>
    </submittedName>
</protein>
<dbReference type="SUPFAM" id="SSF53474">
    <property type="entry name" value="alpha/beta-Hydrolases"/>
    <property type="match status" value="1"/>
</dbReference>
<evidence type="ECO:0000256" key="1">
    <source>
        <dbReference type="ARBA" id="ARBA00010515"/>
    </source>
</evidence>